<feature type="compositionally biased region" description="Acidic residues" evidence="7">
    <location>
        <begin position="118"/>
        <end position="136"/>
    </location>
</feature>
<comment type="subcellular location">
    <subcellularLocation>
        <location evidence="1">Nucleus</location>
    </subcellularLocation>
</comment>
<dbReference type="GO" id="GO:0005634">
    <property type="term" value="C:nucleus"/>
    <property type="evidence" value="ECO:0007669"/>
    <property type="project" value="UniProtKB-SubCell"/>
</dbReference>
<protein>
    <recommendedName>
        <fullName evidence="9">Chromatin modification-related protein EAF7</fullName>
    </recommendedName>
</protein>
<dbReference type="GO" id="GO:0006325">
    <property type="term" value="P:chromatin organization"/>
    <property type="evidence" value="ECO:0007669"/>
    <property type="project" value="UniProtKB-KW"/>
</dbReference>
<evidence type="ECO:0000313" key="8">
    <source>
        <dbReference type="EMBL" id="CDS09898.1"/>
    </source>
</evidence>
<sequence length="241" mass="27356">MYNLEFHWSTPEALSIHSAFQPAPHACFIMADVKNEDNSSVASGDLYDQHDDKSKDWNVGLELEFLNAVARCKPVGIHKYFRLISIQRQFNQTSHTQYSIQDIRERLSAYYDMDALEELEQEEEEEEDVEGEADEEHELHEFTLPLDEYEQLISEHRQEDEAELSASSPSPPPAKKSRTLKRDASPMSSASATPTPEPEEGKSSRRSTRKKTDTRKRTSGTSKGTSSTSTGTATGSRRKRR</sequence>
<name>A0A077WS27_9FUNG</name>
<dbReference type="EMBL" id="LK023335">
    <property type="protein sequence ID" value="CDS09898.1"/>
    <property type="molecule type" value="Genomic_DNA"/>
</dbReference>
<comment type="similarity">
    <text evidence="2">Belongs to the EAF7 family.</text>
</comment>
<feature type="compositionally biased region" description="Low complexity" evidence="7">
    <location>
        <begin position="185"/>
        <end position="194"/>
    </location>
</feature>
<accession>A0A077WS27</accession>
<evidence type="ECO:0000256" key="1">
    <source>
        <dbReference type="ARBA" id="ARBA00004123"/>
    </source>
</evidence>
<evidence type="ECO:0000256" key="3">
    <source>
        <dbReference type="ARBA" id="ARBA00022853"/>
    </source>
</evidence>
<gene>
    <name evidence="8" type="ORF">LRAMOSA02575</name>
</gene>
<evidence type="ECO:0008006" key="9">
    <source>
        <dbReference type="Google" id="ProtNLM"/>
    </source>
</evidence>
<dbReference type="PANTHER" id="PTHR13581:SF5">
    <property type="entry name" value="MRG_MORF4L-BINDING PROTEIN"/>
    <property type="match status" value="1"/>
</dbReference>
<evidence type="ECO:0000256" key="4">
    <source>
        <dbReference type="ARBA" id="ARBA00023015"/>
    </source>
</evidence>
<evidence type="ECO:0000256" key="5">
    <source>
        <dbReference type="ARBA" id="ARBA00023163"/>
    </source>
</evidence>
<dbReference type="AlphaFoldDB" id="A0A077WS27"/>
<feature type="compositionally biased region" description="Basic residues" evidence="7">
    <location>
        <begin position="204"/>
        <end position="218"/>
    </location>
</feature>
<evidence type="ECO:0000256" key="2">
    <source>
        <dbReference type="ARBA" id="ARBA00007117"/>
    </source>
</evidence>
<organism evidence="8">
    <name type="scientific">Lichtheimia ramosa</name>
    <dbReference type="NCBI Taxonomy" id="688394"/>
    <lineage>
        <taxon>Eukaryota</taxon>
        <taxon>Fungi</taxon>
        <taxon>Fungi incertae sedis</taxon>
        <taxon>Mucoromycota</taxon>
        <taxon>Mucoromycotina</taxon>
        <taxon>Mucoromycetes</taxon>
        <taxon>Mucorales</taxon>
        <taxon>Lichtheimiaceae</taxon>
        <taxon>Lichtheimia</taxon>
    </lineage>
</organism>
<keyword evidence="5" id="KW-0804">Transcription</keyword>
<dbReference type="GO" id="GO:0006357">
    <property type="term" value="P:regulation of transcription by RNA polymerase II"/>
    <property type="evidence" value="ECO:0007669"/>
    <property type="project" value="TreeGrafter"/>
</dbReference>
<keyword evidence="6" id="KW-0539">Nucleus</keyword>
<proteinExistence type="inferred from homology"/>
<feature type="region of interest" description="Disordered" evidence="7">
    <location>
        <begin position="155"/>
        <end position="241"/>
    </location>
</feature>
<feature type="compositionally biased region" description="Low complexity" evidence="7">
    <location>
        <begin position="219"/>
        <end position="235"/>
    </location>
</feature>
<evidence type="ECO:0000256" key="7">
    <source>
        <dbReference type="SAM" id="MobiDB-lite"/>
    </source>
</evidence>
<dbReference type="OrthoDB" id="5595141at2759"/>
<evidence type="ECO:0000256" key="6">
    <source>
        <dbReference type="ARBA" id="ARBA00023242"/>
    </source>
</evidence>
<reference evidence="8" key="1">
    <citation type="journal article" date="2014" name="Genome Announc.">
        <title>De novo whole-genome sequence and genome annotation of Lichtheimia ramosa.</title>
        <authorList>
            <person name="Linde J."/>
            <person name="Schwartze V."/>
            <person name="Binder U."/>
            <person name="Lass-Florl C."/>
            <person name="Voigt K."/>
            <person name="Horn F."/>
        </authorList>
    </citation>
    <scope>NUCLEOTIDE SEQUENCE</scope>
    <source>
        <strain evidence="8">JMRC FSU:6197</strain>
    </source>
</reference>
<keyword evidence="3" id="KW-0156">Chromatin regulator</keyword>
<dbReference type="InterPro" id="IPR012423">
    <property type="entry name" value="Eaf7/MRGBP"/>
</dbReference>
<feature type="region of interest" description="Disordered" evidence="7">
    <location>
        <begin position="118"/>
        <end position="137"/>
    </location>
</feature>
<dbReference type="PANTHER" id="PTHR13581">
    <property type="entry name" value="MRG-BINDING PROTEIN"/>
    <property type="match status" value="1"/>
</dbReference>
<dbReference type="Pfam" id="PF07904">
    <property type="entry name" value="Eaf7"/>
    <property type="match status" value="1"/>
</dbReference>
<dbReference type="GO" id="GO:0035267">
    <property type="term" value="C:NuA4 histone acetyltransferase complex"/>
    <property type="evidence" value="ECO:0007669"/>
    <property type="project" value="TreeGrafter"/>
</dbReference>
<keyword evidence="4" id="KW-0805">Transcription regulation</keyword>